<comment type="caution">
    <text evidence="5">The sequence shown here is derived from an EMBL/GenBank/DDBJ whole genome shotgun (WGS) entry which is preliminary data.</text>
</comment>
<evidence type="ECO:0000256" key="4">
    <source>
        <dbReference type="ARBA" id="ARBA00023136"/>
    </source>
</evidence>
<organism evidence="5 6">
    <name type="scientific">Timema podura</name>
    <name type="common">Walking stick</name>
    <dbReference type="NCBI Taxonomy" id="61482"/>
    <lineage>
        <taxon>Eukaryota</taxon>
        <taxon>Metazoa</taxon>
        <taxon>Ecdysozoa</taxon>
        <taxon>Arthropoda</taxon>
        <taxon>Hexapoda</taxon>
        <taxon>Insecta</taxon>
        <taxon>Pterygota</taxon>
        <taxon>Neoptera</taxon>
        <taxon>Polyneoptera</taxon>
        <taxon>Phasmatodea</taxon>
        <taxon>Timematodea</taxon>
        <taxon>Timematoidea</taxon>
        <taxon>Timematidae</taxon>
        <taxon>Timema</taxon>
    </lineage>
</organism>
<dbReference type="SUPFAM" id="SSF103473">
    <property type="entry name" value="MFS general substrate transporter"/>
    <property type="match status" value="1"/>
</dbReference>
<keyword evidence="2" id="KW-0812">Transmembrane</keyword>
<dbReference type="EMBL" id="CAJPIN010123199">
    <property type="protein sequence ID" value="CAG2069233.1"/>
    <property type="molecule type" value="Genomic_DNA"/>
</dbReference>
<gene>
    <name evidence="5" type="ORF">TPAB3V08_LOCUS16176</name>
</gene>
<keyword evidence="6" id="KW-1185">Reference proteome</keyword>
<dbReference type="PANTHER" id="PTHR11662">
    <property type="entry name" value="SOLUTE CARRIER FAMILY 17"/>
    <property type="match status" value="1"/>
</dbReference>
<name>A0ABN7PN15_TIMPD</name>
<comment type="subcellular location">
    <subcellularLocation>
        <location evidence="1">Membrane</location>
        <topology evidence="1">Multi-pass membrane protein</topology>
    </subcellularLocation>
</comment>
<keyword evidence="4" id="KW-0472">Membrane</keyword>
<dbReference type="Proteomes" id="UP001153148">
    <property type="component" value="Unassembled WGS sequence"/>
</dbReference>
<dbReference type="InterPro" id="IPR050382">
    <property type="entry name" value="MFS_Na/Anion_cotransporter"/>
</dbReference>
<dbReference type="InterPro" id="IPR036259">
    <property type="entry name" value="MFS_trans_sf"/>
</dbReference>
<feature type="non-terminal residue" evidence="5">
    <location>
        <position position="81"/>
    </location>
</feature>
<evidence type="ECO:0000313" key="6">
    <source>
        <dbReference type="Proteomes" id="UP001153148"/>
    </source>
</evidence>
<reference evidence="5" key="1">
    <citation type="submission" date="2021-03" db="EMBL/GenBank/DDBJ databases">
        <authorList>
            <person name="Tran Van P."/>
        </authorList>
    </citation>
    <scope>NUCLEOTIDE SEQUENCE</scope>
</reference>
<keyword evidence="3" id="KW-1133">Transmembrane helix</keyword>
<protein>
    <submittedName>
        <fullName evidence="5">Uncharacterized protein</fullName>
    </submittedName>
</protein>
<dbReference type="PANTHER" id="PTHR11662:SF79">
    <property type="entry name" value="NA[+]-DEPENDENT INORGANIC PHOSPHATE COTRANSPORTER, ISOFORM A"/>
    <property type="match status" value="1"/>
</dbReference>
<proteinExistence type="predicted"/>
<evidence type="ECO:0000256" key="3">
    <source>
        <dbReference type="ARBA" id="ARBA00022989"/>
    </source>
</evidence>
<sequence length="81" mass="8490">MSIFCDHLLKSDKMSRTNVRKMAITISCLGQGVATLGLAFSGCNTTVAIICLVLTTSVGGVDTSGQIASMVDLSPNFASRY</sequence>
<accession>A0ABN7PN15</accession>
<evidence type="ECO:0000256" key="2">
    <source>
        <dbReference type="ARBA" id="ARBA00022692"/>
    </source>
</evidence>
<evidence type="ECO:0000256" key="1">
    <source>
        <dbReference type="ARBA" id="ARBA00004141"/>
    </source>
</evidence>
<evidence type="ECO:0000313" key="5">
    <source>
        <dbReference type="EMBL" id="CAG2069233.1"/>
    </source>
</evidence>